<evidence type="ECO:0000259" key="1">
    <source>
        <dbReference type="Pfam" id="PF14506"/>
    </source>
</evidence>
<name>A0A3R9LBP0_STRCR</name>
<feature type="domain" description="CppA C-terminal" evidence="2">
    <location>
        <begin position="145"/>
        <end position="242"/>
    </location>
</feature>
<dbReference type="RefSeq" id="WP_125446018.1">
    <property type="nucleotide sequence ID" value="NZ_JAHZQO010000004.1"/>
</dbReference>
<dbReference type="InterPro" id="IPR029068">
    <property type="entry name" value="Glyas_Bleomycin-R_OHBP_Dase"/>
</dbReference>
<dbReference type="SUPFAM" id="SSF54593">
    <property type="entry name" value="Glyoxalase/Bleomycin resistance protein/Dihydroxybiphenyl dioxygenase"/>
    <property type="match status" value="1"/>
</dbReference>
<organism evidence="3 4">
    <name type="scientific">Streptococcus cristatus</name>
    <dbReference type="NCBI Taxonomy" id="45634"/>
    <lineage>
        <taxon>Bacteria</taxon>
        <taxon>Bacillati</taxon>
        <taxon>Bacillota</taxon>
        <taxon>Bacilli</taxon>
        <taxon>Lactobacillales</taxon>
        <taxon>Streptococcaceae</taxon>
        <taxon>Streptococcus</taxon>
    </lineage>
</organism>
<dbReference type="Pfam" id="PF14506">
    <property type="entry name" value="CppA_N"/>
    <property type="match status" value="1"/>
</dbReference>
<dbReference type="Proteomes" id="UP000272635">
    <property type="component" value="Unassembled WGS sequence"/>
</dbReference>
<feature type="domain" description="CppA N-terminal" evidence="1">
    <location>
        <begin position="10"/>
        <end position="129"/>
    </location>
</feature>
<accession>A0A3R9LBP0</accession>
<evidence type="ECO:0008006" key="5">
    <source>
        <dbReference type="Google" id="ProtNLM"/>
    </source>
</evidence>
<sequence length="245" mass="27657">MSVNHVARIVPVIKVNNRNLNQDFYSKTLGMKSLLEEGAQLSLGDQTKTERLILEESPSMRSRRVKGAKKLARLVIRVAQASEIEALLARGIEVDSLYRGEKGYAFEATSPEGDRILLHAEEKVTCLQPVQETPAFAVQDDFIGLSQFEVEKIELRAPDLQAVKDFYQPVSNVLDFLDVQEAQGEDLTADNTKTWDLAMLKCLVADFNVEQLSSIFATQEFFVPKSKKFLVSQDQSNIELWFEQL</sequence>
<dbReference type="Gene3D" id="3.10.180.40">
    <property type="entry name" value="C3-degrading proteinase like domains"/>
    <property type="match status" value="1"/>
</dbReference>
<evidence type="ECO:0000259" key="2">
    <source>
        <dbReference type="Pfam" id="PF14507"/>
    </source>
</evidence>
<dbReference type="InterPro" id="IPR032703">
    <property type="entry name" value="CppA_C"/>
</dbReference>
<reference evidence="3 4" key="1">
    <citation type="submission" date="2018-11" db="EMBL/GenBank/DDBJ databases">
        <title>Species Designations Belie Phenotypic and Genotypic Heterogeneity in Oral Streptococci.</title>
        <authorList>
            <person name="Velsko I."/>
        </authorList>
    </citation>
    <scope>NUCLEOTIDE SEQUENCE [LARGE SCALE GENOMIC DNA]</scope>
    <source>
        <strain evidence="3 4">BCC41</strain>
    </source>
</reference>
<proteinExistence type="predicted"/>
<dbReference type="Gene3D" id="3.10.180.10">
    <property type="entry name" value="2,3-Dihydroxybiphenyl 1,2-Dioxygenase, domain 1"/>
    <property type="match status" value="1"/>
</dbReference>
<protein>
    <recommendedName>
        <fullName evidence="5">Proteinase</fullName>
    </recommendedName>
</protein>
<dbReference type="AlphaFoldDB" id="A0A3R9LBP0"/>
<comment type="caution">
    <text evidence="3">The sequence shown here is derived from an EMBL/GenBank/DDBJ whole genome shotgun (WGS) entry which is preliminary data.</text>
</comment>
<gene>
    <name evidence="3" type="ORF">D8791_01420</name>
</gene>
<evidence type="ECO:0000313" key="4">
    <source>
        <dbReference type="Proteomes" id="UP000272635"/>
    </source>
</evidence>
<dbReference type="EMBL" id="RJPT01000001">
    <property type="protein sequence ID" value="RSJ83827.1"/>
    <property type="molecule type" value="Genomic_DNA"/>
</dbReference>
<dbReference type="Pfam" id="PF14507">
    <property type="entry name" value="CppA_C"/>
    <property type="match status" value="1"/>
</dbReference>
<evidence type="ECO:0000313" key="3">
    <source>
        <dbReference type="EMBL" id="RSJ83827.1"/>
    </source>
</evidence>
<dbReference type="InterPro" id="IPR032702">
    <property type="entry name" value="CppA_N"/>
</dbReference>